<evidence type="ECO:0000313" key="3">
    <source>
        <dbReference type="WBParaSite" id="TMUE_3000013999.1"/>
    </source>
</evidence>
<keyword evidence="2" id="KW-1185">Reference proteome</keyword>
<organism evidence="2 3">
    <name type="scientific">Trichuris muris</name>
    <name type="common">Mouse whipworm</name>
    <dbReference type="NCBI Taxonomy" id="70415"/>
    <lineage>
        <taxon>Eukaryota</taxon>
        <taxon>Metazoa</taxon>
        <taxon>Ecdysozoa</taxon>
        <taxon>Nematoda</taxon>
        <taxon>Enoplea</taxon>
        <taxon>Dorylaimia</taxon>
        <taxon>Trichinellida</taxon>
        <taxon>Trichuridae</taxon>
        <taxon>Trichuris</taxon>
    </lineage>
</organism>
<protein>
    <submittedName>
        <fullName evidence="3">Uncharacterized protein</fullName>
    </submittedName>
</protein>
<dbReference type="Proteomes" id="UP000046395">
    <property type="component" value="Unassembled WGS sequence"/>
</dbReference>
<feature type="region of interest" description="Disordered" evidence="1">
    <location>
        <begin position="63"/>
        <end position="90"/>
    </location>
</feature>
<sequence>MEYAELSEHTCIRLQHLCADCAVSQWVRKFLRSTIRANEVSYQVEPGPFPALVVGPDSLAVEPVIPPTDQRRGNTSNDHAEKRDQPPHLPSCAAPLADAQLTITSRSTLPYGQGGRSSGAQVRRRRHFQAAADVGSLPSGEEQATLAMDLCQAKVEQEAQRCFKQSARIGRRNAITDNVSNYDQAMSIAILAIQLQGMLPFETCADKAPVSTVKRASFVAVKNR</sequence>
<proteinExistence type="predicted"/>
<dbReference type="AlphaFoldDB" id="A0A5S6R3V8"/>
<dbReference type="WBParaSite" id="TMUE_3000013999.1">
    <property type="protein sequence ID" value="TMUE_3000013999.1"/>
    <property type="gene ID" value="WBGene00292256"/>
</dbReference>
<evidence type="ECO:0000256" key="1">
    <source>
        <dbReference type="SAM" id="MobiDB-lite"/>
    </source>
</evidence>
<accession>A0A5S6R3V8</accession>
<evidence type="ECO:0000313" key="2">
    <source>
        <dbReference type="Proteomes" id="UP000046395"/>
    </source>
</evidence>
<name>A0A5S6R3V8_TRIMR</name>
<reference evidence="3" key="1">
    <citation type="submission" date="2019-12" db="UniProtKB">
        <authorList>
            <consortium name="WormBaseParasite"/>
        </authorList>
    </citation>
    <scope>IDENTIFICATION</scope>
</reference>